<dbReference type="RefSeq" id="WP_268759385.1">
    <property type="nucleotide sequence ID" value="NZ_CP113836.1"/>
</dbReference>
<keyword evidence="3" id="KW-1185">Reference proteome</keyword>
<keyword evidence="1" id="KW-1133">Transmembrane helix</keyword>
<feature type="transmembrane region" description="Helical" evidence="1">
    <location>
        <begin position="30"/>
        <end position="48"/>
    </location>
</feature>
<sequence>MDEQRPVPGSQPNRYRGAVYRRRRNGYPPGMWLALGFPLLLMLLLLAMERFEARMRRLERRIRRGRTP</sequence>
<evidence type="ECO:0000313" key="3">
    <source>
        <dbReference type="Proteomes" id="UP001163203"/>
    </source>
</evidence>
<reference evidence="2" key="1">
    <citation type="submission" date="2022-11" db="EMBL/GenBank/DDBJ databases">
        <authorList>
            <person name="Mo P."/>
        </authorList>
    </citation>
    <scope>NUCLEOTIDE SEQUENCE</scope>
    <source>
        <strain evidence="2">HUAS 11-8</strain>
    </source>
</reference>
<dbReference type="EMBL" id="CP113836">
    <property type="protein sequence ID" value="WAL69298.1"/>
    <property type="molecule type" value="Genomic_DNA"/>
</dbReference>
<name>A0ABY7BDS8_9PSEU</name>
<accession>A0ABY7BDS8</accession>
<evidence type="ECO:0000256" key="1">
    <source>
        <dbReference type="SAM" id="Phobius"/>
    </source>
</evidence>
<evidence type="ECO:0000313" key="2">
    <source>
        <dbReference type="EMBL" id="WAL69298.1"/>
    </source>
</evidence>
<gene>
    <name evidence="2" type="ORF">ORV05_16495</name>
</gene>
<keyword evidence="1" id="KW-0472">Membrane</keyword>
<organism evidence="2 3">
    <name type="scientific">Amycolatopsis cynarae</name>
    <dbReference type="NCBI Taxonomy" id="2995223"/>
    <lineage>
        <taxon>Bacteria</taxon>
        <taxon>Bacillati</taxon>
        <taxon>Actinomycetota</taxon>
        <taxon>Actinomycetes</taxon>
        <taxon>Pseudonocardiales</taxon>
        <taxon>Pseudonocardiaceae</taxon>
        <taxon>Amycolatopsis</taxon>
    </lineage>
</organism>
<dbReference type="Proteomes" id="UP001163203">
    <property type="component" value="Chromosome"/>
</dbReference>
<proteinExistence type="predicted"/>
<keyword evidence="1" id="KW-0812">Transmembrane</keyword>
<protein>
    <submittedName>
        <fullName evidence="2">Uncharacterized protein</fullName>
    </submittedName>
</protein>